<organism evidence="2 3">
    <name type="scientific">Rhodococcus wratislaviensis</name>
    <name type="common">Tsukamurella wratislaviensis</name>
    <dbReference type="NCBI Taxonomy" id="44752"/>
    <lineage>
        <taxon>Bacteria</taxon>
        <taxon>Bacillati</taxon>
        <taxon>Actinomycetota</taxon>
        <taxon>Actinomycetes</taxon>
        <taxon>Mycobacteriales</taxon>
        <taxon>Nocardiaceae</taxon>
        <taxon>Rhodococcus</taxon>
    </lineage>
</organism>
<protein>
    <submittedName>
        <fullName evidence="2">Uncharacterized protein</fullName>
    </submittedName>
</protein>
<dbReference type="Proteomes" id="UP000287519">
    <property type="component" value="Unassembled WGS sequence"/>
</dbReference>
<evidence type="ECO:0000313" key="3">
    <source>
        <dbReference type="Proteomes" id="UP000287519"/>
    </source>
</evidence>
<evidence type="ECO:0000313" key="2">
    <source>
        <dbReference type="EMBL" id="GCE37843.1"/>
    </source>
</evidence>
<evidence type="ECO:0000256" key="1">
    <source>
        <dbReference type="SAM" id="MobiDB-lite"/>
    </source>
</evidence>
<sequence>MAEHLDLGQAVTGHSAQGAAVGTTHAVIAPEPLARTSTSH</sequence>
<dbReference type="AlphaFoldDB" id="A0A402C2H8"/>
<proteinExistence type="predicted"/>
<dbReference type="EMBL" id="BHYM01000013">
    <property type="protein sequence ID" value="GCE37843.1"/>
    <property type="molecule type" value="Genomic_DNA"/>
</dbReference>
<gene>
    <name evidence="2" type="ORF">Rhow_000727</name>
</gene>
<keyword evidence="3" id="KW-1185">Reference proteome</keyword>
<name>A0A402C2H8_RHOWR</name>
<accession>A0A402C2H8</accession>
<reference evidence="2 3" key="1">
    <citation type="submission" date="2018-11" db="EMBL/GenBank/DDBJ databases">
        <title>Microbial catabolism of amino acid.</title>
        <authorList>
            <person name="Hibi M."/>
            <person name="Ogawa J."/>
        </authorList>
    </citation>
    <scope>NUCLEOTIDE SEQUENCE [LARGE SCALE GENOMIC DNA]</scope>
    <source>
        <strain evidence="2 3">C31-06</strain>
    </source>
</reference>
<feature type="region of interest" description="Disordered" evidence="1">
    <location>
        <begin position="1"/>
        <end position="40"/>
    </location>
</feature>
<comment type="caution">
    <text evidence="2">The sequence shown here is derived from an EMBL/GenBank/DDBJ whole genome shotgun (WGS) entry which is preliminary data.</text>
</comment>